<keyword evidence="2" id="KW-0812">Transmembrane</keyword>
<dbReference type="AlphaFoldDB" id="A0A1G2SY79"/>
<evidence type="ECO:0000256" key="1">
    <source>
        <dbReference type="SAM" id="MobiDB-lite"/>
    </source>
</evidence>
<dbReference type="EMBL" id="MHVG01000021">
    <property type="protein sequence ID" value="OHA89997.1"/>
    <property type="molecule type" value="Genomic_DNA"/>
</dbReference>
<feature type="chain" id="PRO_5009584483" evidence="3">
    <location>
        <begin position="25"/>
        <end position="288"/>
    </location>
</feature>
<dbReference type="Proteomes" id="UP000178538">
    <property type="component" value="Unassembled WGS sequence"/>
</dbReference>
<name>A0A1G2SY79_9BACT</name>
<feature type="transmembrane region" description="Helical" evidence="2">
    <location>
        <begin position="190"/>
        <end position="210"/>
    </location>
</feature>
<dbReference type="STRING" id="1802737.A2832_01775"/>
<proteinExistence type="predicted"/>
<keyword evidence="3" id="KW-0732">Signal</keyword>
<feature type="signal peptide" evidence="3">
    <location>
        <begin position="1"/>
        <end position="24"/>
    </location>
</feature>
<keyword evidence="2" id="KW-0472">Membrane</keyword>
<evidence type="ECO:0000256" key="2">
    <source>
        <dbReference type="SAM" id="Phobius"/>
    </source>
</evidence>
<evidence type="ECO:0000256" key="3">
    <source>
        <dbReference type="SAM" id="SignalP"/>
    </source>
</evidence>
<accession>A0A1G2SY79</accession>
<gene>
    <name evidence="4" type="ORF">A2832_01775</name>
</gene>
<reference evidence="4 5" key="1">
    <citation type="journal article" date="2016" name="Nat. Commun.">
        <title>Thousands of microbial genomes shed light on interconnected biogeochemical processes in an aquifer system.</title>
        <authorList>
            <person name="Anantharaman K."/>
            <person name="Brown C.T."/>
            <person name="Hug L.A."/>
            <person name="Sharon I."/>
            <person name="Castelle C.J."/>
            <person name="Probst A.J."/>
            <person name="Thomas B.C."/>
            <person name="Singh A."/>
            <person name="Wilkins M.J."/>
            <person name="Karaoz U."/>
            <person name="Brodie E.L."/>
            <person name="Williams K.H."/>
            <person name="Hubbard S.S."/>
            <person name="Banfield J.F."/>
        </authorList>
    </citation>
    <scope>NUCLEOTIDE SEQUENCE [LARGE SCALE GENOMIC DNA]</scope>
</reference>
<feature type="region of interest" description="Disordered" evidence="1">
    <location>
        <begin position="251"/>
        <end position="288"/>
    </location>
</feature>
<comment type="caution">
    <text evidence="4">The sequence shown here is derived from an EMBL/GenBank/DDBJ whole genome shotgun (WGS) entry which is preliminary data.</text>
</comment>
<sequence length="288" mass="29205">MAKIALILTCLLVISPPLTEIAWAQNQTQAPVPLVDFWKTSAECLVAKGAPFYYPTKPRVCPLKPGEKVIGNPAEGCFLMELPDRAIEGGKGWVRLGNDRRVVARTSNSQLLRLEECCNDFFNASVALKIEVTEVVGPIGPTGPKGDKGDTGETGLRGLPGPATVADLVQKPPETTAKTIAETKTSGGKLGLILGTIGGLVAGGALIYFATKGRRSGTNITTIVNSPPAAPIPIPVPTPTPSGPGITTGPAAGGIGPTGTPGTGAGPSNTGTAGGSRPPTCTAPPCTG</sequence>
<organism evidence="4 5">
    <name type="scientific">Candidatus Zambryskibacteria bacterium RIFCSPHIGHO2_01_FULL_44_22b</name>
    <dbReference type="NCBI Taxonomy" id="1802737"/>
    <lineage>
        <taxon>Bacteria</taxon>
        <taxon>Candidatus Zambryskiibacteriota</taxon>
    </lineage>
</organism>
<protein>
    <submittedName>
        <fullName evidence="4">Uncharacterized protein</fullName>
    </submittedName>
</protein>
<evidence type="ECO:0000313" key="4">
    <source>
        <dbReference type="EMBL" id="OHA89997.1"/>
    </source>
</evidence>
<evidence type="ECO:0000313" key="5">
    <source>
        <dbReference type="Proteomes" id="UP000178538"/>
    </source>
</evidence>
<feature type="compositionally biased region" description="Gly residues" evidence="1">
    <location>
        <begin position="251"/>
        <end position="265"/>
    </location>
</feature>
<keyword evidence="2" id="KW-1133">Transmembrane helix</keyword>